<organism evidence="9 10">
    <name type="scientific">Paenibacillus auburnensis</name>
    <dbReference type="NCBI Taxonomy" id="2905649"/>
    <lineage>
        <taxon>Bacteria</taxon>
        <taxon>Bacillati</taxon>
        <taxon>Bacillota</taxon>
        <taxon>Bacilli</taxon>
        <taxon>Bacillales</taxon>
        <taxon>Paenibacillaceae</taxon>
        <taxon>Paenibacillus</taxon>
    </lineage>
</organism>
<protein>
    <recommendedName>
        <fullName evidence="8">HAMP domain-containing protein</fullName>
    </recommendedName>
</protein>
<keyword evidence="5" id="KW-0418">Kinase</keyword>
<name>A0ABN8GKP1_9BACL</name>
<dbReference type="Gene3D" id="3.30.565.10">
    <property type="entry name" value="Histidine kinase-like ATPase, C-terminal domain"/>
    <property type="match status" value="1"/>
</dbReference>
<keyword evidence="7" id="KW-1133">Transmembrane helix</keyword>
<comment type="subcellular location">
    <subcellularLocation>
        <location evidence="1">Cell membrane</location>
        <topology evidence="1">Multi-pass membrane protein</topology>
    </subcellularLocation>
</comment>
<feature type="transmembrane region" description="Helical" evidence="7">
    <location>
        <begin position="29"/>
        <end position="55"/>
    </location>
</feature>
<keyword evidence="6 7" id="KW-0472">Membrane</keyword>
<dbReference type="SMART" id="SM00304">
    <property type="entry name" value="HAMP"/>
    <property type="match status" value="1"/>
</dbReference>
<dbReference type="Pfam" id="PF06580">
    <property type="entry name" value="His_kinase"/>
    <property type="match status" value="1"/>
</dbReference>
<evidence type="ECO:0000259" key="8">
    <source>
        <dbReference type="PROSITE" id="PS50885"/>
    </source>
</evidence>
<keyword evidence="2" id="KW-1003">Cell membrane</keyword>
<dbReference type="PANTHER" id="PTHR34220">
    <property type="entry name" value="SENSOR HISTIDINE KINASE YPDA"/>
    <property type="match status" value="1"/>
</dbReference>
<evidence type="ECO:0000256" key="5">
    <source>
        <dbReference type="ARBA" id="ARBA00022777"/>
    </source>
</evidence>
<dbReference type="PANTHER" id="PTHR34220:SF7">
    <property type="entry name" value="SENSOR HISTIDINE KINASE YPDA"/>
    <property type="match status" value="1"/>
</dbReference>
<comment type="caution">
    <text evidence="9">The sequence shown here is derived from an EMBL/GenBank/DDBJ whole genome shotgun (WGS) entry which is preliminary data.</text>
</comment>
<evidence type="ECO:0000256" key="3">
    <source>
        <dbReference type="ARBA" id="ARBA00022553"/>
    </source>
</evidence>
<gene>
    <name evidence="9" type="ORF">PAECIP111892_03585</name>
</gene>
<keyword evidence="3" id="KW-0597">Phosphoprotein</keyword>
<dbReference type="Pfam" id="PF02518">
    <property type="entry name" value="HATPase_c"/>
    <property type="match status" value="1"/>
</dbReference>
<dbReference type="SUPFAM" id="SSF55874">
    <property type="entry name" value="ATPase domain of HSP90 chaperone/DNA topoisomerase II/histidine kinase"/>
    <property type="match status" value="1"/>
</dbReference>
<dbReference type="EMBL" id="CAKMMG010000005">
    <property type="protein sequence ID" value="CAH1211512.1"/>
    <property type="molecule type" value="Genomic_DNA"/>
</dbReference>
<dbReference type="Gene3D" id="6.10.340.10">
    <property type="match status" value="1"/>
</dbReference>
<evidence type="ECO:0000256" key="6">
    <source>
        <dbReference type="ARBA" id="ARBA00023136"/>
    </source>
</evidence>
<feature type="domain" description="HAMP" evidence="8">
    <location>
        <begin position="325"/>
        <end position="377"/>
    </location>
</feature>
<keyword evidence="10" id="KW-1185">Reference proteome</keyword>
<keyword evidence="7" id="KW-0812">Transmembrane</keyword>
<accession>A0ABN8GKP1</accession>
<evidence type="ECO:0000256" key="4">
    <source>
        <dbReference type="ARBA" id="ARBA00022679"/>
    </source>
</evidence>
<feature type="transmembrane region" description="Helical" evidence="7">
    <location>
        <begin position="304"/>
        <end position="324"/>
    </location>
</feature>
<evidence type="ECO:0000313" key="10">
    <source>
        <dbReference type="Proteomes" id="UP000838324"/>
    </source>
</evidence>
<dbReference type="Proteomes" id="UP000838324">
    <property type="component" value="Unassembled WGS sequence"/>
</dbReference>
<reference evidence="9" key="1">
    <citation type="submission" date="2022-01" db="EMBL/GenBank/DDBJ databases">
        <authorList>
            <person name="Criscuolo A."/>
        </authorList>
    </citation>
    <scope>NUCLEOTIDE SEQUENCE</scope>
    <source>
        <strain evidence="9">CIP111892</strain>
    </source>
</reference>
<keyword evidence="4" id="KW-0808">Transferase</keyword>
<dbReference type="InterPro" id="IPR003660">
    <property type="entry name" value="HAMP_dom"/>
</dbReference>
<evidence type="ECO:0000256" key="1">
    <source>
        <dbReference type="ARBA" id="ARBA00004651"/>
    </source>
</evidence>
<evidence type="ECO:0000256" key="2">
    <source>
        <dbReference type="ARBA" id="ARBA00022475"/>
    </source>
</evidence>
<dbReference type="InterPro" id="IPR003594">
    <property type="entry name" value="HATPase_dom"/>
</dbReference>
<dbReference type="InterPro" id="IPR050640">
    <property type="entry name" value="Bact_2-comp_sensor_kinase"/>
</dbReference>
<dbReference type="InterPro" id="IPR036890">
    <property type="entry name" value="HATPase_C_sf"/>
</dbReference>
<dbReference type="PROSITE" id="PS50885">
    <property type="entry name" value="HAMP"/>
    <property type="match status" value="1"/>
</dbReference>
<evidence type="ECO:0000313" key="9">
    <source>
        <dbReference type="EMBL" id="CAH1211512.1"/>
    </source>
</evidence>
<dbReference type="CDD" id="cd06225">
    <property type="entry name" value="HAMP"/>
    <property type="match status" value="1"/>
</dbReference>
<proteinExistence type="predicted"/>
<sequence length="605" mass="68978">MRFLLCASFAGEEHFPMKPFAIRWNPNSIVIKLIGAFLLVMLPLCVLSISITYYSSNQMQAEVERANESKLHFYYSHLEFELQRMTALVTEYSLDDALSTFSTRIPIMSRYEIDSNLNDILTKLLQVKETSPYISDVVYYVPQINKRVSAVDGIREVTDREWQSLLGTMGNLNGALSKYQDELYLLRSNPFNLDSNVPPNFLLGIKLSSAELKLRLKEFAASGGSDITLAFGSRNEYVVSSAEELPKLLQGSIPVAGKEAVSVQRYRIEDSFYYSLYDQANNFTLTADIPNTVLMKPIHIYSQLLRLLTVVSVGIIVLFSFWTYRTIHRPMAVLIRGFRKAEQGQTGIYITHSRKDEFGYMYSQFNEMLRHLHTLIQENYVQQIRTGEAELKHLQSQITPHFLYNSLFSIKQMAEVENVELIKEFSDYLGQYFRYITRDSAQEVTLQQELDHALVYLAIQRIRFGSRIRAEVDDIEPGWRGIQVPRVLLQPIIENVFEHGLQHKSKNGLLKMSYEQVEDRLSIIIEDNGDSLSEEKLIQLQRQFGSGESAQGEITGLLNVNQRLRIKFGSGFGLQAERSTLGGLCIRVNISIKGGAGNAADDDSR</sequence>
<evidence type="ECO:0000256" key="7">
    <source>
        <dbReference type="SAM" id="Phobius"/>
    </source>
</evidence>
<dbReference type="SUPFAM" id="SSF158472">
    <property type="entry name" value="HAMP domain-like"/>
    <property type="match status" value="1"/>
</dbReference>
<dbReference type="InterPro" id="IPR010559">
    <property type="entry name" value="Sig_transdc_His_kin_internal"/>
</dbReference>